<dbReference type="InterPro" id="IPR036259">
    <property type="entry name" value="MFS_trans_sf"/>
</dbReference>
<dbReference type="InterPro" id="IPR011701">
    <property type="entry name" value="MFS"/>
</dbReference>
<dbReference type="SUPFAM" id="SSF103473">
    <property type="entry name" value="MFS general substrate transporter"/>
    <property type="match status" value="1"/>
</dbReference>
<feature type="transmembrane region" description="Helical" evidence="8">
    <location>
        <begin position="332"/>
        <end position="354"/>
    </location>
</feature>
<evidence type="ECO:0000313" key="11">
    <source>
        <dbReference type="Proteomes" id="UP001596306"/>
    </source>
</evidence>
<proteinExistence type="inferred from homology"/>
<feature type="transmembrane region" description="Helical" evidence="8">
    <location>
        <begin position="271"/>
        <end position="289"/>
    </location>
</feature>
<dbReference type="RefSeq" id="WP_386726235.1">
    <property type="nucleotide sequence ID" value="NZ_JBHSTP010000001.1"/>
</dbReference>
<organism evidence="10 11">
    <name type="scientific">Luethyella okanaganae</name>
    <dbReference type="NCBI Taxonomy" id="69372"/>
    <lineage>
        <taxon>Bacteria</taxon>
        <taxon>Bacillati</taxon>
        <taxon>Actinomycetota</taxon>
        <taxon>Actinomycetes</taxon>
        <taxon>Micrococcales</taxon>
        <taxon>Microbacteriaceae</taxon>
        <taxon>Luethyella</taxon>
    </lineage>
</organism>
<dbReference type="NCBIfam" id="TIGR00710">
    <property type="entry name" value="efflux_Bcr_CflA"/>
    <property type="match status" value="1"/>
</dbReference>
<dbReference type="InterPro" id="IPR020846">
    <property type="entry name" value="MFS_dom"/>
</dbReference>
<evidence type="ECO:0000259" key="9">
    <source>
        <dbReference type="PROSITE" id="PS50850"/>
    </source>
</evidence>
<dbReference type="PROSITE" id="PS00216">
    <property type="entry name" value="SUGAR_TRANSPORT_1"/>
    <property type="match status" value="1"/>
</dbReference>
<feature type="domain" description="Major facilitator superfamily (MFS) profile" evidence="9">
    <location>
        <begin position="28"/>
        <end position="416"/>
    </location>
</feature>
<comment type="similarity">
    <text evidence="2">Belongs to the major facilitator superfamily. Bcr/CmlA family.</text>
</comment>
<dbReference type="PANTHER" id="PTHR23502:SF132">
    <property type="entry name" value="POLYAMINE TRANSPORTER 2-RELATED"/>
    <property type="match status" value="1"/>
</dbReference>
<feature type="transmembrane region" description="Helical" evidence="8">
    <location>
        <begin position="62"/>
        <end position="84"/>
    </location>
</feature>
<evidence type="ECO:0000256" key="3">
    <source>
        <dbReference type="ARBA" id="ARBA00022448"/>
    </source>
</evidence>
<dbReference type="InterPro" id="IPR005829">
    <property type="entry name" value="Sugar_transporter_CS"/>
</dbReference>
<feature type="transmembrane region" description="Helical" evidence="8">
    <location>
        <begin position="234"/>
        <end position="259"/>
    </location>
</feature>
<keyword evidence="6 8" id="KW-1133">Transmembrane helix</keyword>
<dbReference type="CDD" id="cd17320">
    <property type="entry name" value="MFS_MdfA_MDR_like"/>
    <property type="match status" value="1"/>
</dbReference>
<evidence type="ECO:0000256" key="8">
    <source>
        <dbReference type="SAM" id="Phobius"/>
    </source>
</evidence>
<evidence type="ECO:0000256" key="5">
    <source>
        <dbReference type="ARBA" id="ARBA00022692"/>
    </source>
</evidence>
<dbReference type="Pfam" id="PF07690">
    <property type="entry name" value="MFS_1"/>
    <property type="match status" value="1"/>
</dbReference>
<evidence type="ECO:0000313" key="10">
    <source>
        <dbReference type="EMBL" id="MFC6354607.1"/>
    </source>
</evidence>
<keyword evidence="5 8" id="KW-0812">Transmembrane</keyword>
<dbReference type="EMBL" id="JBHSTP010000001">
    <property type="protein sequence ID" value="MFC6354607.1"/>
    <property type="molecule type" value="Genomic_DNA"/>
</dbReference>
<feature type="transmembrane region" description="Helical" evidence="8">
    <location>
        <begin position="366"/>
        <end position="387"/>
    </location>
</feature>
<evidence type="ECO:0000256" key="4">
    <source>
        <dbReference type="ARBA" id="ARBA00022475"/>
    </source>
</evidence>
<dbReference type="Proteomes" id="UP001596306">
    <property type="component" value="Unassembled WGS sequence"/>
</dbReference>
<keyword evidence="11" id="KW-1185">Reference proteome</keyword>
<feature type="transmembrane region" description="Helical" evidence="8">
    <location>
        <begin position="96"/>
        <end position="115"/>
    </location>
</feature>
<feature type="transmembrane region" description="Helical" evidence="8">
    <location>
        <begin position="185"/>
        <end position="206"/>
    </location>
</feature>
<comment type="subcellular location">
    <subcellularLocation>
        <location evidence="1">Cell membrane</location>
        <topology evidence="1">Multi-pass membrane protein</topology>
    </subcellularLocation>
</comment>
<evidence type="ECO:0000256" key="7">
    <source>
        <dbReference type="ARBA" id="ARBA00023136"/>
    </source>
</evidence>
<protein>
    <submittedName>
        <fullName evidence="10">Multidrug effflux MFS transporter</fullName>
    </submittedName>
</protein>
<gene>
    <name evidence="10" type="ORF">ACFQB0_00565</name>
</gene>
<dbReference type="Gene3D" id="1.20.1720.10">
    <property type="entry name" value="Multidrug resistance protein D"/>
    <property type="match status" value="1"/>
</dbReference>
<feature type="transmembrane region" description="Helical" evidence="8">
    <location>
        <begin position="29"/>
        <end position="50"/>
    </location>
</feature>
<feature type="transmembrane region" description="Helical" evidence="8">
    <location>
        <begin position="159"/>
        <end position="179"/>
    </location>
</feature>
<feature type="transmembrane region" description="Helical" evidence="8">
    <location>
        <begin position="393"/>
        <end position="412"/>
    </location>
</feature>
<accession>A0ABW1VCF3</accession>
<comment type="caution">
    <text evidence="10">The sequence shown here is derived from an EMBL/GenBank/DDBJ whole genome shotgun (WGS) entry which is preliminary data.</text>
</comment>
<keyword evidence="3" id="KW-0813">Transport</keyword>
<sequence length="422" mass="44158">MTATSPIPLILPSTRTTHPGDALTRRQRLVYVLVLGALTALGPFTIDLYLPAFPKLEDELGVSAAVIQLTLTGTMIGFGFGQLIVGPWSDKVGRRLPLILATLLHIAACVGAALAPDIVWLGVFRVLQGFGAAAGGVVAMAMVRDLFGGKPLVRMLSRLALVNGLAPVLAPVIGSQLLLVMDWRGIFWVLAAYGVVVVAAVALLIVETLPLSGRHVTGHSTTRDRYRSLFSDRVFVGVGLIGGMSFTGLFSYLASSSFLFQDVYGFNPQQYGLLFAVNSLGVVAGVQISSRLMRTVVAPQWILVTTTIVQFVMAVAIVVLDQADAGFWGTAIPLWVFIAACGFGFPAVQVLALAKHGAEAGTAASLLGAFNFGLAGIISPLVGLLGVATATPMGVVMGAAAGIGIIAMWILVRPRTVPALVD</sequence>
<feature type="transmembrane region" description="Helical" evidence="8">
    <location>
        <begin position="301"/>
        <end position="320"/>
    </location>
</feature>
<name>A0ABW1VCF3_9MICO</name>
<dbReference type="InterPro" id="IPR004812">
    <property type="entry name" value="Efflux_drug-R_Bcr/CmlA"/>
</dbReference>
<evidence type="ECO:0000256" key="6">
    <source>
        <dbReference type="ARBA" id="ARBA00022989"/>
    </source>
</evidence>
<keyword evidence="7 8" id="KW-0472">Membrane</keyword>
<reference evidence="11" key="1">
    <citation type="journal article" date="2019" name="Int. J. Syst. Evol. Microbiol.">
        <title>The Global Catalogue of Microorganisms (GCM) 10K type strain sequencing project: providing services to taxonomists for standard genome sequencing and annotation.</title>
        <authorList>
            <consortium name="The Broad Institute Genomics Platform"/>
            <consortium name="The Broad Institute Genome Sequencing Center for Infectious Disease"/>
            <person name="Wu L."/>
            <person name="Ma J."/>
        </authorList>
    </citation>
    <scope>NUCLEOTIDE SEQUENCE [LARGE SCALE GENOMIC DNA]</scope>
    <source>
        <strain evidence="11">CCUG 43304</strain>
    </source>
</reference>
<keyword evidence="4" id="KW-1003">Cell membrane</keyword>
<evidence type="ECO:0000256" key="2">
    <source>
        <dbReference type="ARBA" id="ARBA00006236"/>
    </source>
</evidence>
<dbReference type="PROSITE" id="PS50850">
    <property type="entry name" value="MFS"/>
    <property type="match status" value="1"/>
</dbReference>
<evidence type="ECO:0000256" key="1">
    <source>
        <dbReference type="ARBA" id="ARBA00004651"/>
    </source>
</evidence>
<dbReference type="PANTHER" id="PTHR23502">
    <property type="entry name" value="MAJOR FACILITATOR SUPERFAMILY"/>
    <property type="match status" value="1"/>
</dbReference>
<feature type="transmembrane region" description="Helical" evidence="8">
    <location>
        <begin position="127"/>
        <end position="147"/>
    </location>
</feature>